<dbReference type="Proteomes" id="UP000030762">
    <property type="component" value="Unassembled WGS sequence"/>
</dbReference>
<dbReference type="Gene3D" id="3.30.200.20">
    <property type="entry name" value="Phosphorylase Kinase, domain 1"/>
    <property type="match status" value="1"/>
</dbReference>
<feature type="transmembrane region" description="Helical" evidence="5">
    <location>
        <begin position="262"/>
        <end position="281"/>
    </location>
</feature>
<dbReference type="OMA" id="VHSPCEA"/>
<keyword evidence="5" id="KW-0812">Transmembrane</keyword>
<feature type="transmembrane region" description="Helical" evidence="5">
    <location>
        <begin position="66"/>
        <end position="83"/>
    </location>
</feature>
<feature type="transmembrane region" description="Helical" evidence="5">
    <location>
        <begin position="233"/>
        <end position="256"/>
    </location>
</feature>
<keyword evidence="5" id="KW-1133">Transmembrane helix</keyword>
<evidence type="ECO:0000313" key="8">
    <source>
        <dbReference type="Proteomes" id="UP000030762"/>
    </source>
</evidence>
<evidence type="ECO:0000256" key="4">
    <source>
        <dbReference type="SAM" id="MobiDB-lite"/>
    </source>
</evidence>
<dbReference type="OrthoDB" id="10261027at2759"/>
<dbReference type="STRING" id="1156394.T0QGX8"/>
<protein>
    <submittedName>
        <fullName evidence="7">TKL/SHK protein kinase</fullName>
    </submittedName>
</protein>
<dbReference type="InterPro" id="IPR017441">
    <property type="entry name" value="Protein_kinase_ATP_BS"/>
</dbReference>
<feature type="domain" description="Protein kinase" evidence="6">
    <location>
        <begin position="330"/>
        <end position="612"/>
    </location>
</feature>
<feature type="transmembrane region" description="Helical" evidence="5">
    <location>
        <begin position="109"/>
        <end position="128"/>
    </location>
</feature>
<dbReference type="Gene3D" id="1.10.510.10">
    <property type="entry name" value="Transferase(Phosphotransferase) domain 1"/>
    <property type="match status" value="1"/>
</dbReference>
<dbReference type="SMART" id="SM00220">
    <property type="entry name" value="S_TKc"/>
    <property type="match status" value="1"/>
</dbReference>
<reference evidence="7 8" key="1">
    <citation type="submission" date="2012-04" db="EMBL/GenBank/DDBJ databases">
        <title>The Genome Sequence of Saprolegnia declina VS20.</title>
        <authorList>
            <consortium name="The Broad Institute Genome Sequencing Platform"/>
            <person name="Russ C."/>
            <person name="Nusbaum C."/>
            <person name="Tyler B."/>
            <person name="van West P."/>
            <person name="Dieguez-Uribeondo J."/>
            <person name="de Bruijn I."/>
            <person name="Tripathy S."/>
            <person name="Jiang R."/>
            <person name="Young S.K."/>
            <person name="Zeng Q."/>
            <person name="Gargeya S."/>
            <person name="Fitzgerald M."/>
            <person name="Haas B."/>
            <person name="Abouelleil A."/>
            <person name="Alvarado L."/>
            <person name="Arachchi H.M."/>
            <person name="Berlin A."/>
            <person name="Chapman S.B."/>
            <person name="Goldberg J."/>
            <person name="Griggs A."/>
            <person name="Gujja S."/>
            <person name="Hansen M."/>
            <person name="Howarth C."/>
            <person name="Imamovic A."/>
            <person name="Larimer J."/>
            <person name="McCowen C."/>
            <person name="Montmayeur A."/>
            <person name="Murphy C."/>
            <person name="Neiman D."/>
            <person name="Pearson M."/>
            <person name="Priest M."/>
            <person name="Roberts A."/>
            <person name="Saif S."/>
            <person name="Shea T."/>
            <person name="Sisk P."/>
            <person name="Sykes S."/>
            <person name="Wortman J."/>
            <person name="Nusbaum C."/>
            <person name="Birren B."/>
        </authorList>
    </citation>
    <scope>NUCLEOTIDE SEQUENCE [LARGE SCALE GENOMIC DNA]</scope>
    <source>
        <strain evidence="7 8">VS20</strain>
    </source>
</reference>
<dbReference type="PROSITE" id="PS00107">
    <property type="entry name" value="PROTEIN_KINASE_ATP"/>
    <property type="match status" value="1"/>
</dbReference>
<keyword evidence="8" id="KW-1185">Reference proteome</keyword>
<dbReference type="PANTHER" id="PTHR44329">
    <property type="entry name" value="SERINE/THREONINE-PROTEIN KINASE TNNI3K-RELATED"/>
    <property type="match status" value="1"/>
</dbReference>
<accession>T0QGX8</accession>
<dbReference type="CDD" id="cd04371">
    <property type="entry name" value="DEP"/>
    <property type="match status" value="1"/>
</dbReference>
<feature type="compositionally biased region" description="Basic and acidic residues" evidence="4">
    <location>
        <begin position="18"/>
        <end position="29"/>
    </location>
</feature>
<dbReference type="Pfam" id="PF00069">
    <property type="entry name" value="Pkinase"/>
    <property type="match status" value="1"/>
</dbReference>
<keyword evidence="5" id="KW-0472">Membrane</keyword>
<dbReference type="GeneID" id="19950148"/>
<feature type="region of interest" description="Disordered" evidence="4">
    <location>
        <begin position="1"/>
        <end position="44"/>
    </location>
</feature>
<dbReference type="PROSITE" id="PS00108">
    <property type="entry name" value="PROTEIN_KINASE_ST"/>
    <property type="match status" value="1"/>
</dbReference>
<organism evidence="7 8">
    <name type="scientific">Saprolegnia diclina (strain VS20)</name>
    <dbReference type="NCBI Taxonomy" id="1156394"/>
    <lineage>
        <taxon>Eukaryota</taxon>
        <taxon>Sar</taxon>
        <taxon>Stramenopiles</taxon>
        <taxon>Oomycota</taxon>
        <taxon>Saprolegniomycetes</taxon>
        <taxon>Saprolegniales</taxon>
        <taxon>Saprolegniaceae</taxon>
        <taxon>Saprolegnia</taxon>
    </lineage>
</organism>
<dbReference type="AlphaFoldDB" id="T0QGX8"/>
<dbReference type="InterPro" id="IPR011009">
    <property type="entry name" value="Kinase-like_dom_sf"/>
</dbReference>
<keyword evidence="7" id="KW-0418">Kinase</keyword>
<dbReference type="eggNOG" id="KOG0192">
    <property type="taxonomic scope" value="Eukaryota"/>
</dbReference>
<evidence type="ECO:0000313" key="7">
    <source>
        <dbReference type="EMBL" id="EQC32890.1"/>
    </source>
</evidence>
<feature type="transmembrane region" description="Helical" evidence="5">
    <location>
        <begin position="140"/>
        <end position="160"/>
    </location>
</feature>
<evidence type="ECO:0000259" key="6">
    <source>
        <dbReference type="PROSITE" id="PS50011"/>
    </source>
</evidence>
<proteinExistence type="predicted"/>
<dbReference type="GO" id="GO:0004674">
    <property type="term" value="F:protein serine/threonine kinase activity"/>
    <property type="evidence" value="ECO:0007669"/>
    <property type="project" value="TreeGrafter"/>
</dbReference>
<dbReference type="PANTHER" id="PTHR44329:SF289">
    <property type="entry name" value="SERINE_THREONINE-PROTEIN KINASE VIK"/>
    <property type="match status" value="1"/>
</dbReference>
<dbReference type="InterPro" id="IPR036388">
    <property type="entry name" value="WH-like_DNA-bd_sf"/>
</dbReference>
<dbReference type="VEuPathDB" id="FungiDB:SDRG_09421"/>
<keyword evidence="1 3" id="KW-0547">Nucleotide-binding</keyword>
<keyword evidence="7" id="KW-0808">Transferase</keyword>
<evidence type="ECO:0000256" key="5">
    <source>
        <dbReference type="SAM" id="Phobius"/>
    </source>
</evidence>
<name>T0QGX8_SAPDV</name>
<feature type="binding site" evidence="3">
    <location>
        <position position="358"/>
    </location>
    <ligand>
        <name>ATP</name>
        <dbReference type="ChEBI" id="CHEBI:30616"/>
    </ligand>
</feature>
<sequence>MVWANSSGPGFRPYDGAPRGDGRHGDRHGNYTGSRWGPPGQGPRPCNRSAPTYFAAKFRNFQTINAVGYAMTLLIAVGLVLYLRRHRSSAYNGNAAAARKVLLPSFEPLLWAVMAISGLYCLYFVFAAATDDMFAVHSPIFMQALLQGRQCLFYLIVAFLHQASVSRRALWHALLVALALALLPILLFLVIPDSNREALPIVEATYLGVMLLGCLKLLVWPPARASRSAWRQFALFAIVYYATSTAHLWLFAAGGWQVGTTMIFFSTIWAAMLPYFIWRLLQADTNYWRGLGQHAAIAPSPGGIHEIVSAQGLHVLLEVHQHDVIDFAHLELQAKIGVGATATVYSGLLHSKQPVAIKVYTPHEISEATIAEFSQETALCAVLKHPNIVAFYGMCVSPPTICLVSELCECSLDALLTGPQTELAEPLWPRLCYLLDAARAVAYLHSFRPPFVHRDLKPSNFLLDVNHVLKLTDFGASRSMAARPNDGADDTGCVDFDDDGMGTERSMTVRGTADYMAPEVIDAHQGRASYSEAADIYSLGITFWDVLHPGREKYSSVESHLQVFNVVLDGERPPLHPTLHPPLRDLLEGMWGVSPEYRPTANAVVASLENMLRDTLPVITQRLHRLLQHAVSRKASWSQVAPDAVLLVSGEEIASCLLEHGYATDVGHATRLGNSLLDAGFVHHLRHTKHFEASPATYYFDAIEIELCLTPAVGAIDATLPMDDDAHMAVLIEKPRCMCRKLAQGHFGMTKANLFRRRRHAPPNHHALTVHLLNEVGEEEAVVVSRIGQRT</sequence>
<feature type="transmembrane region" description="Helical" evidence="5">
    <location>
        <begin position="169"/>
        <end position="192"/>
    </location>
</feature>
<dbReference type="InterPro" id="IPR051681">
    <property type="entry name" value="Ser/Thr_Kinases-Pseudokinases"/>
</dbReference>
<dbReference type="PROSITE" id="PS50011">
    <property type="entry name" value="PROTEIN_KINASE_DOM"/>
    <property type="match status" value="1"/>
</dbReference>
<dbReference type="InterPro" id="IPR008271">
    <property type="entry name" value="Ser/Thr_kinase_AS"/>
</dbReference>
<dbReference type="InterPro" id="IPR000719">
    <property type="entry name" value="Prot_kinase_dom"/>
</dbReference>
<evidence type="ECO:0000256" key="2">
    <source>
        <dbReference type="ARBA" id="ARBA00022840"/>
    </source>
</evidence>
<keyword evidence="2 3" id="KW-0067">ATP-binding</keyword>
<feature type="transmembrane region" description="Helical" evidence="5">
    <location>
        <begin position="204"/>
        <end position="221"/>
    </location>
</feature>
<dbReference type="GO" id="GO:0005524">
    <property type="term" value="F:ATP binding"/>
    <property type="evidence" value="ECO:0007669"/>
    <property type="project" value="UniProtKB-UniRule"/>
</dbReference>
<evidence type="ECO:0000256" key="3">
    <source>
        <dbReference type="PROSITE-ProRule" id="PRU10141"/>
    </source>
</evidence>
<dbReference type="InParanoid" id="T0QGX8"/>
<dbReference type="SUPFAM" id="SSF56112">
    <property type="entry name" value="Protein kinase-like (PK-like)"/>
    <property type="match status" value="1"/>
</dbReference>
<gene>
    <name evidence="7" type="ORF">SDRG_09421</name>
</gene>
<dbReference type="RefSeq" id="XP_008613576.1">
    <property type="nucleotide sequence ID" value="XM_008615354.1"/>
</dbReference>
<dbReference type="Gene3D" id="1.10.10.10">
    <property type="entry name" value="Winged helix-like DNA-binding domain superfamily/Winged helix DNA-binding domain"/>
    <property type="match status" value="1"/>
</dbReference>
<evidence type="ECO:0000256" key="1">
    <source>
        <dbReference type="ARBA" id="ARBA00022741"/>
    </source>
</evidence>
<dbReference type="EMBL" id="JH767161">
    <property type="protein sequence ID" value="EQC32890.1"/>
    <property type="molecule type" value="Genomic_DNA"/>
</dbReference>